<keyword evidence="2" id="KW-1185">Reference proteome</keyword>
<sequence length="109" mass="12027">MHDLFVPLVDSLSTELTDVLKLESLIGLTDSMPIIMAQRGRRFHAKVAPEIATKNGYCSTKKLHYYDVKLHAIASQQSGALPVLASLCLTDAGMHDRKSFEQIIPFSAI</sequence>
<comment type="caution">
    <text evidence="1">The sequence shown here is derived from an EMBL/GenBank/DDBJ whole genome shotgun (WGS) entry which is preliminary data.</text>
</comment>
<dbReference type="RefSeq" id="WP_165481056.1">
    <property type="nucleotide sequence ID" value="NZ_CAAAIA010000001.1"/>
</dbReference>
<evidence type="ECO:0000313" key="2">
    <source>
        <dbReference type="Proteomes" id="UP000630149"/>
    </source>
</evidence>
<dbReference type="EMBL" id="BMOB01000001">
    <property type="protein sequence ID" value="GGI76926.1"/>
    <property type="molecule type" value="Genomic_DNA"/>
</dbReference>
<dbReference type="Proteomes" id="UP000630149">
    <property type="component" value="Unassembled WGS sequence"/>
</dbReference>
<reference evidence="1" key="1">
    <citation type="journal article" date="2014" name="Int. J. Syst. Evol. Microbiol.">
        <title>Complete genome sequence of Corynebacterium casei LMG S-19264T (=DSM 44701T), isolated from a smear-ripened cheese.</title>
        <authorList>
            <consortium name="US DOE Joint Genome Institute (JGI-PGF)"/>
            <person name="Walter F."/>
            <person name="Albersmeier A."/>
            <person name="Kalinowski J."/>
            <person name="Ruckert C."/>
        </authorList>
    </citation>
    <scope>NUCLEOTIDE SEQUENCE</scope>
    <source>
        <strain evidence="1">JCM 13919</strain>
    </source>
</reference>
<name>A0A917JQK2_9GAMM</name>
<dbReference type="AlphaFoldDB" id="A0A917JQK2"/>
<organism evidence="1 2">
    <name type="scientific">Legionella impletisoli</name>
    <dbReference type="NCBI Taxonomy" id="343510"/>
    <lineage>
        <taxon>Bacteria</taxon>
        <taxon>Pseudomonadati</taxon>
        <taxon>Pseudomonadota</taxon>
        <taxon>Gammaproteobacteria</taxon>
        <taxon>Legionellales</taxon>
        <taxon>Legionellaceae</taxon>
        <taxon>Legionella</taxon>
    </lineage>
</organism>
<gene>
    <name evidence="1" type="ORF">GCM10007966_02040</name>
</gene>
<reference evidence="1" key="2">
    <citation type="submission" date="2020-09" db="EMBL/GenBank/DDBJ databases">
        <authorList>
            <person name="Sun Q."/>
            <person name="Ohkuma M."/>
        </authorList>
    </citation>
    <scope>NUCLEOTIDE SEQUENCE</scope>
    <source>
        <strain evidence="1">JCM 13919</strain>
    </source>
</reference>
<accession>A0A917JQK2</accession>
<evidence type="ECO:0000313" key="1">
    <source>
        <dbReference type="EMBL" id="GGI76926.1"/>
    </source>
</evidence>
<protein>
    <submittedName>
        <fullName evidence="1">Uncharacterized protein</fullName>
    </submittedName>
</protein>
<proteinExistence type="predicted"/>